<evidence type="ECO:0000313" key="3">
    <source>
        <dbReference type="EMBL" id="SAL82502.1"/>
    </source>
</evidence>
<evidence type="ECO:0000313" key="4">
    <source>
        <dbReference type="Proteomes" id="UP000054770"/>
    </source>
</evidence>
<dbReference type="RefSeq" id="WP_087648481.1">
    <property type="nucleotide sequence ID" value="NZ_FCON02000121.1"/>
</dbReference>
<reference evidence="3" key="1">
    <citation type="submission" date="2016-01" db="EMBL/GenBank/DDBJ databases">
        <authorList>
            <person name="Peeters C."/>
        </authorList>
    </citation>
    <scope>NUCLEOTIDE SEQUENCE [LARGE SCALE GENOMIC DNA]</scope>
    <source>
        <strain evidence="3">LMG 22940</strain>
    </source>
</reference>
<feature type="signal peptide" evidence="2">
    <location>
        <begin position="1"/>
        <end position="22"/>
    </location>
</feature>
<gene>
    <name evidence="3" type="ORF">AWB68_06543</name>
</gene>
<feature type="region of interest" description="Disordered" evidence="1">
    <location>
        <begin position="27"/>
        <end position="48"/>
    </location>
</feature>
<keyword evidence="4" id="KW-1185">Reference proteome</keyword>
<sequence>MSKYLLFIAAFVAVLSVSAAQAQDSAAPSADASGYGGAVGKSASGSNAKATGTQQIACVGPVSFCDIYRGGQ</sequence>
<evidence type="ECO:0000256" key="2">
    <source>
        <dbReference type="SAM" id="SignalP"/>
    </source>
</evidence>
<organism evidence="3 4">
    <name type="scientific">Caballeronia choica</name>
    <dbReference type="NCBI Taxonomy" id="326476"/>
    <lineage>
        <taxon>Bacteria</taxon>
        <taxon>Pseudomonadati</taxon>
        <taxon>Pseudomonadota</taxon>
        <taxon>Betaproteobacteria</taxon>
        <taxon>Burkholderiales</taxon>
        <taxon>Burkholderiaceae</taxon>
        <taxon>Caballeronia</taxon>
    </lineage>
</organism>
<accession>A0A158KN04</accession>
<dbReference type="Proteomes" id="UP000054770">
    <property type="component" value="Unassembled WGS sequence"/>
</dbReference>
<name>A0A158KN04_9BURK</name>
<dbReference type="AlphaFoldDB" id="A0A158KN04"/>
<keyword evidence="2" id="KW-0732">Signal</keyword>
<feature type="chain" id="PRO_5011110253" description="Lipoprotein" evidence="2">
    <location>
        <begin position="23"/>
        <end position="72"/>
    </location>
</feature>
<evidence type="ECO:0008006" key="5">
    <source>
        <dbReference type="Google" id="ProtNLM"/>
    </source>
</evidence>
<dbReference type="OrthoDB" id="9112746at2"/>
<proteinExistence type="predicted"/>
<protein>
    <recommendedName>
        <fullName evidence="5">Lipoprotein</fullName>
    </recommendedName>
</protein>
<dbReference type="EMBL" id="FCON02000121">
    <property type="protein sequence ID" value="SAL82502.1"/>
    <property type="molecule type" value="Genomic_DNA"/>
</dbReference>
<comment type="caution">
    <text evidence="3">The sequence shown here is derived from an EMBL/GenBank/DDBJ whole genome shotgun (WGS) entry which is preliminary data.</text>
</comment>
<evidence type="ECO:0000256" key="1">
    <source>
        <dbReference type="SAM" id="MobiDB-lite"/>
    </source>
</evidence>